<dbReference type="PIR" id="S12172">
    <property type="entry name" value="S12172"/>
</dbReference>
<evidence type="ECO:0000313" key="1">
    <source>
        <dbReference type="EMBL" id="CAA38423.1"/>
    </source>
</evidence>
<keyword evidence="1" id="KW-0496">Mitochondrion</keyword>
<accession>Q35904</accession>
<dbReference type="AlphaFoldDB" id="Q35904"/>
<protein>
    <submittedName>
        <fullName evidence="1">Urfa' product</fullName>
    </submittedName>
</protein>
<proteinExistence type="predicted"/>
<sequence length="30" mass="3603">MFLNHPKKKHFISGMVSFLFKYFQNQLGTN</sequence>
<organism evidence="1">
    <name type="scientific">Schizosaccharomyces pombe</name>
    <name type="common">Fission yeast</name>
    <dbReference type="NCBI Taxonomy" id="4896"/>
    <lineage>
        <taxon>Eukaryota</taxon>
        <taxon>Fungi</taxon>
        <taxon>Dikarya</taxon>
        <taxon>Ascomycota</taxon>
        <taxon>Taphrinomycotina</taxon>
        <taxon>Schizosaccharomycetes</taxon>
        <taxon>Schizosaccharomycetales</taxon>
        <taxon>Schizosaccharomycetaceae</taxon>
        <taxon>Schizosaccharomyces</taxon>
    </lineage>
</organism>
<dbReference type="EMBL" id="X54552">
    <property type="protein sequence ID" value="CAA38423.1"/>
    <property type="molecule type" value="Genomic_DNA"/>
</dbReference>
<reference evidence="1" key="1">
    <citation type="journal article" date="1990" name="Nucleic Acids Res.">
        <title>Nucleotide sequence of the genes encoding tRNA(his), tRNA(pro) and tRNA(gln) in the mitochondrial genome of Schizosaccharomyces pombe strain EF1.</title>
        <authorList>
            <person name="Massardo D.R."/>
        </authorList>
    </citation>
    <scope>NUCLEOTIDE SEQUENCE</scope>
    <source>
        <strain evidence="1">EF1</strain>
    </source>
</reference>
<name>Q35904_SCHPM</name>
<geneLocation type="mitochondrion" evidence="1"/>